<evidence type="ECO:0000256" key="3">
    <source>
        <dbReference type="ARBA" id="ARBA00023002"/>
    </source>
</evidence>
<dbReference type="InterPro" id="IPR037151">
    <property type="entry name" value="AlkB-like_sf"/>
</dbReference>
<dbReference type="AlphaFoldDB" id="A0A0H2SA29"/>
<keyword evidence="2" id="KW-0223">Dioxygenase</keyword>
<evidence type="ECO:0000256" key="6">
    <source>
        <dbReference type="SAM" id="MobiDB-lite"/>
    </source>
</evidence>
<dbReference type="PANTHER" id="PTHR16557">
    <property type="entry name" value="ALKYLATED DNA REPAIR PROTEIN ALKB-RELATED"/>
    <property type="match status" value="1"/>
</dbReference>
<dbReference type="Proteomes" id="UP000053477">
    <property type="component" value="Unassembled WGS sequence"/>
</dbReference>
<dbReference type="EMBL" id="KQ085893">
    <property type="protein sequence ID" value="KLO18553.1"/>
    <property type="molecule type" value="Genomic_DNA"/>
</dbReference>
<dbReference type="Gene3D" id="2.60.120.590">
    <property type="entry name" value="Alpha-ketoglutarate-dependent dioxygenase AlkB-like"/>
    <property type="match status" value="1"/>
</dbReference>
<dbReference type="STRING" id="27342.A0A0H2SA29"/>
<gene>
    <name evidence="8" type="ORF">SCHPADRAFT_844808</name>
</gene>
<evidence type="ECO:0000256" key="5">
    <source>
        <dbReference type="PIRSR" id="PIRSR604574-2"/>
    </source>
</evidence>
<reference evidence="8 9" key="1">
    <citation type="submission" date="2015-04" db="EMBL/GenBank/DDBJ databases">
        <title>Complete genome sequence of Schizopora paradoxa KUC8140, a cosmopolitan wood degrader in East Asia.</title>
        <authorList>
            <consortium name="DOE Joint Genome Institute"/>
            <person name="Min B."/>
            <person name="Park H."/>
            <person name="Jang Y."/>
            <person name="Kim J.-J."/>
            <person name="Kim K.H."/>
            <person name="Pangilinan J."/>
            <person name="Lipzen A."/>
            <person name="Riley R."/>
            <person name="Grigoriev I.V."/>
            <person name="Spatafora J.W."/>
            <person name="Choi I.-G."/>
        </authorList>
    </citation>
    <scope>NUCLEOTIDE SEQUENCE [LARGE SCALE GENOMIC DNA]</scope>
    <source>
        <strain evidence="8 9">KUC8140</strain>
    </source>
</reference>
<feature type="binding site" evidence="5">
    <location>
        <position position="321"/>
    </location>
    <ligand>
        <name>Fe cation</name>
        <dbReference type="ChEBI" id="CHEBI:24875"/>
        <note>catalytic</note>
    </ligand>
</feature>
<feature type="domain" description="Fe2OG dioxygenase" evidence="7">
    <location>
        <begin position="301"/>
        <end position="419"/>
    </location>
</feature>
<organism evidence="8 9">
    <name type="scientific">Schizopora paradoxa</name>
    <dbReference type="NCBI Taxonomy" id="27342"/>
    <lineage>
        <taxon>Eukaryota</taxon>
        <taxon>Fungi</taxon>
        <taxon>Dikarya</taxon>
        <taxon>Basidiomycota</taxon>
        <taxon>Agaricomycotina</taxon>
        <taxon>Agaricomycetes</taxon>
        <taxon>Hymenochaetales</taxon>
        <taxon>Schizoporaceae</taxon>
        <taxon>Schizopora</taxon>
    </lineage>
</organism>
<dbReference type="InterPro" id="IPR004574">
    <property type="entry name" value="Alkb"/>
</dbReference>
<dbReference type="PANTHER" id="PTHR16557:SF2">
    <property type="entry name" value="NUCLEIC ACID DIOXYGENASE ALKBH1"/>
    <property type="match status" value="1"/>
</dbReference>
<evidence type="ECO:0000313" key="9">
    <source>
        <dbReference type="Proteomes" id="UP000053477"/>
    </source>
</evidence>
<protein>
    <recommendedName>
        <fullName evidence="7">Fe2OG dioxygenase domain-containing protein</fullName>
    </recommendedName>
</protein>
<dbReference type="GO" id="GO:0005737">
    <property type="term" value="C:cytoplasm"/>
    <property type="evidence" value="ECO:0007669"/>
    <property type="project" value="TreeGrafter"/>
</dbReference>
<feature type="region of interest" description="Disordered" evidence="6">
    <location>
        <begin position="164"/>
        <end position="194"/>
    </location>
</feature>
<keyword evidence="3" id="KW-0560">Oxidoreductase</keyword>
<dbReference type="InterPro" id="IPR005123">
    <property type="entry name" value="Oxoglu/Fe-dep_dioxygenase_dom"/>
</dbReference>
<keyword evidence="1 5" id="KW-0479">Metal-binding</keyword>
<dbReference type="SUPFAM" id="SSF51197">
    <property type="entry name" value="Clavaminate synthase-like"/>
    <property type="match status" value="1"/>
</dbReference>
<keyword evidence="9" id="KW-1185">Reference proteome</keyword>
<dbReference type="InterPro" id="IPR027450">
    <property type="entry name" value="AlkB-like"/>
</dbReference>
<feature type="binding site" evidence="5">
    <location>
        <position position="319"/>
    </location>
    <ligand>
        <name>Fe cation</name>
        <dbReference type="ChEBI" id="CHEBI:24875"/>
        <note>catalytic</note>
    </ligand>
</feature>
<keyword evidence="4 5" id="KW-0408">Iron</keyword>
<evidence type="ECO:0000256" key="2">
    <source>
        <dbReference type="ARBA" id="ARBA00022964"/>
    </source>
</evidence>
<proteinExistence type="predicted"/>
<dbReference type="GO" id="GO:0005634">
    <property type="term" value="C:nucleus"/>
    <property type="evidence" value="ECO:0007669"/>
    <property type="project" value="TreeGrafter"/>
</dbReference>
<comment type="cofactor">
    <cofactor evidence="5">
        <name>Fe(2+)</name>
        <dbReference type="ChEBI" id="CHEBI:29033"/>
    </cofactor>
    <text evidence="5">Binds 1 Fe(2+) ion per subunit.</text>
</comment>
<accession>A0A0H2SA29</accession>
<evidence type="ECO:0000256" key="1">
    <source>
        <dbReference type="ARBA" id="ARBA00022723"/>
    </source>
</evidence>
<dbReference type="GO" id="GO:0051213">
    <property type="term" value="F:dioxygenase activity"/>
    <property type="evidence" value="ECO:0007669"/>
    <property type="project" value="UniProtKB-KW"/>
</dbReference>
<sequence length="445" mass="49590">MFSNAQLHQKNERAYKKALRNERRTAQPGRSPDDHEWTPFRLAEKKYKVKFPPPDLSGVLDLALLDSERDGEIQRSAWAGSATAQEFKNVGTCRGRKVYCLPRVPGLIVMPGHLTPEEQRALVRWSLCDHAKAPNETNLDTHYNIPSEGIWSLHFQCKSALLDPSKKSPDRISPRKAGPSTVAPPPGPRQLISNTAADPSNFCDLAKEPKPLAAPSPALAHATASELLPKLRWANIGWFYHWGTKQYDFSRPRVEIGECVWKLCTDIVRALPWSTIFKRPEGGNGPLADHVDWMSWENEYEPDAGIVNFYQLKDTLMGHVDRSEVCATSPLVSISLGNAAVFLIGGHSRDQEPTPLLLRSGDVVVMSGPQCRRAYHGVPRVLDGTLPDHLLSFGEDLESELFESYLRTTRININVRQVFPKGFDPWKQGASEPISDSCSASDADV</sequence>
<evidence type="ECO:0000259" key="7">
    <source>
        <dbReference type="PROSITE" id="PS51471"/>
    </source>
</evidence>
<evidence type="ECO:0000256" key="4">
    <source>
        <dbReference type="ARBA" id="ARBA00023004"/>
    </source>
</evidence>
<dbReference type="FunCoup" id="A0A0H2SA29">
    <property type="interactions" value="454"/>
</dbReference>
<feature type="binding site" evidence="5">
    <location>
        <position position="376"/>
    </location>
    <ligand>
        <name>Fe cation</name>
        <dbReference type="ChEBI" id="CHEBI:24875"/>
        <note>catalytic</note>
    </ligand>
</feature>
<dbReference type="PROSITE" id="PS51471">
    <property type="entry name" value="FE2OG_OXY"/>
    <property type="match status" value="1"/>
</dbReference>
<name>A0A0H2SA29_9AGAM</name>
<dbReference type="InParanoid" id="A0A0H2SA29"/>
<dbReference type="GO" id="GO:0046872">
    <property type="term" value="F:metal ion binding"/>
    <property type="evidence" value="ECO:0007669"/>
    <property type="project" value="UniProtKB-KW"/>
</dbReference>
<dbReference type="Pfam" id="PF13532">
    <property type="entry name" value="2OG-FeII_Oxy_2"/>
    <property type="match status" value="1"/>
</dbReference>
<feature type="compositionally biased region" description="Basic and acidic residues" evidence="6">
    <location>
        <begin position="164"/>
        <end position="173"/>
    </location>
</feature>
<dbReference type="OrthoDB" id="6614653at2759"/>
<evidence type="ECO:0000313" key="8">
    <source>
        <dbReference type="EMBL" id="KLO18553.1"/>
    </source>
</evidence>